<keyword evidence="2" id="KW-1185">Reference proteome</keyword>
<dbReference type="EMBL" id="JASGXD010000006">
    <property type="protein sequence ID" value="KAK6005219.1"/>
    <property type="molecule type" value="Genomic_DNA"/>
</dbReference>
<dbReference type="PANTHER" id="PTHR36847">
    <property type="entry name" value="AMIDOLIGASE ENZYME"/>
    <property type="match status" value="1"/>
</dbReference>
<evidence type="ECO:0000313" key="1">
    <source>
        <dbReference type="EMBL" id="KAK6005219.1"/>
    </source>
</evidence>
<evidence type="ECO:0000313" key="2">
    <source>
        <dbReference type="Proteomes" id="UP001341245"/>
    </source>
</evidence>
<dbReference type="PANTHER" id="PTHR36847:SF1">
    <property type="entry name" value="AMIDOLIGASE ENZYME"/>
    <property type="match status" value="1"/>
</dbReference>
<protein>
    <recommendedName>
        <fullName evidence="3">Amidoligase enzyme</fullName>
    </recommendedName>
</protein>
<sequence length="506" mass="57639">MTSTAKTSGKSTFGVELEFLVLVPGRYPYTAHQAVFEALSEKVTLLCPFMCEQGEHDFRLPIDDESPSYWNLHESDNNYKTWIITRDCSVKLTNDEKRLWPDDSVVSDVEIPSRILDFSNPSPCPHAQVWPCNGQPLMWDWRDEVTAIINTLKQRLNKPGFRIFTNETCGMHVHIGRDKSGFDLDTAKNLMGIFTGFERCFDTLLTVDRIAGYEDDHAALPALEMVNSITPWTASTGWKYSLPLSVRQFEHLGHDLMTAFESDDYFKWDTLVKHGACIRYWLHRLYSTTSFAELGLYSTAHQSCVNLEHLVHNDSKKPTIEIRLHPGTLEVCEILAWIDLLCALSVYAETNTTTAVLAYFESAYENPSLTLVDIARLVNASSATIDHYTNLLSADYSSQRFHRNTSTQPFDSLTALYTYNEKHRLSQTSPQAISTRITQKLISGRYGQFPLCFLNEFLPEEIKKAADNNDAKFLSDEMDKKSLEEWSDKVEAVVEKAVQKKIGRGY</sequence>
<gene>
    <name evidence="1" type="ORF">QM012_007998</name>
</gene>
<name>A0ABR0TLD5_AURPU</name>
<reference evidence="1 2" key="1">
    <citation type="submission" date="2023-11" db="EMBL/GenBank/DDBJ databases">
        <title>Draft genome sequence and annotation of the polyextremotolerant black yeast-like fungus Aureobasidium pullulans NRRL 62042.</title>
        <authorList>
            <person name="Dielentheis-Frenken M.R.E."/>
            <person name="Wibberg D."/>
            <person name="Blank L.M."/>
            <person name="Tiso T."/>
        </authorList>
    </citation>
    <scope>NUCLEOTIDE SEQUENCE [LARGE SCALE GENOMIC DNA]</scope>
    <source>
        <strain evidence="1 2">NRRL 62042</strain>
    </source>
</reference>
<dbReference type="InterPro" id="IPR022025">
    <property type="entry name" value="Amidoligase_2"/>
</dbReference>
<dbReference type="Pfam" id="PF12224">
    <property type="entry name" value="Amidoligase_2"/>
    <property type="match status" value="1"/>
</dbReference>
<proteinExistence type="predicted"/>
<organism evidence="1 2">
    <name type="scientific">Aureobasidium pullulans</name>
    <name type="common">Black yeast</name>
    <name type="synonym">Pullularia pullulans</name>
    <dbReference type="NCBI Taxonomy" id="5580"/>
    <lineage>
        <taxon>Eukaryota</taxon>
        <taxon>Fungi</taxon>
        <taxon>Dikarya</taxon>
        <taxon>Ascomycota</taxon>
        <taxon>Pezizomycotina</taxon>
        <taxon>Dothideomycetes</taxon>
        <taxon>Dothideomycetidae</taxon>
        <taxon>Dothideales</taxon>
        <taxon>Saccotheciaceae</taxon>
        <taxon>Aureobasidium</taxon>
    </lineage>
</organism>
<comment type="caution">
    <text evidence="1">The sequence shown here is derived from an EMBL/GenBank/DDBJ whole genome shotgun (WGS) entry which is preliminary data.</text>
</comment>
<evidence type="ECO:0008006" key="3">
    <source>
        <dbReference type="Google" id="ProtNLM"/>
    </source>
</evidence>
<dbReference type="Proteomes" id="UP001341245">
    <property type="component" value="Unassembled WGS sequence"/>
</dbReference>
<accession>A0ABR0TLD5</accession>